<dbReference type="Proteomes" id="UP000432464">
    <property type="component" value="Unassembled WGS sequence"/>
</dbReference>
<keyword evidence="3" id="KW-1185">Reference proteome</keyword>
<feature type="transmembrane region" description="Helical" evidence="1">
    <location>
        <begin position="73"/>
        <end position="92"/>
    </location>
</feature>
<dbReference type="AlphaFoldDB" id="A0A6I3LA99"/>
<feature type="transmembrane region" description="Helical" evidence="1">
    <location>
        <begin position="20"/>
        <end position="53"/>
    </location>
</feature>
<evidence type="ECO:0000256" key="1">
    <source>
        <dbReference type="SAM" id="Phobius"/>
    </source>
</evidence>
<evidence type="ECO:0000313" key="3">
    <source>
        <dbReference type="Proteomes" id="UP000432464"/>
    </source>
</evidence>
<sequence length="137" mass="14767">MTGAPVRIARTPHFQRGIRLVALVGAAAIGTATHPFGWTSTAVVAGLTVAVLVRAVRRPSEPIPASARLRNGVLLWSACALAVVGWELFALSRQAIWSVPDPNHPTISTLLSPVLEHGPGRFVGWLAWLAVAWRWLR</sequence>
<name>A0A6I3LA99_9NOCA</name>
<accession>A0A6I3LA99</accession>
<keyword evidence="1" id="KW-0812">Transmembrane</keyword>
<evidence type="ECO:0000313" key="2">
    <source>
        <dbReference type="EMBL" id="MTE16769.1"/>
    </source>
</evidence>
<dbReference type="EMBL" id="WMBB01000016">
    <property type="protein sequence ID" value="MTE16769.1"/>
    <property type="molecule type" value="Genomic_DNA"/>
</dbReference>
<reference evidence="2 3" key="1">
    <citation type="submission" date="2019-11" db="EMBL/GenBank/DDBJ databases">
        <title>Nocardia sp. nov. CT2-14 isolated from soil.</title>
        <authorList>
            <person name="Kanchanasin P."/>
            <person name="Tanasupawat S."/>
            <person name="Yuki M."/>
            <person name="Kudo T."/>
        </authorList>
    </citation>
    <scope>NUCLEOTIDE SEQUENCE [LARGE SCALE GENOMIC DNA]</scope>
    <source>
        <strain evidence="2 3">CT2-14</strain>
    </source>
</reference>
<dbReference type="RefSeq" id="WP_154791187.1">
    <property type="nucleotide sequence ID" value="NZ_WMBB01000016.1"/>
</dbReference>
<proteinExistence type="predicted"/>
<organism evidence="2 3">
    <name type="scientific">Nocardia aurantiaca</name>
    <dbReference type="NCBI Taxonomy" id="2675850"/>
    <lineage>
        <taxon>Bacteria</taxon>
        <taxon>Bacillati</taxon>
        <taxon>Actinomycetota</taxon>
        <taxon>Actinomycetes</taxon>
        <taxon>Mycobacteriales</taxon>
        <taxon>Nocardiaceae</taxon>
        <taxon>Nocardia</taxon>
    </lineage>
</organism>
<keyword evidence="1" id="KW-0472">Membrane</keyword>
<gene>
    <name evidence="2" type="ORF">GLP40_28950</name>
</gene>
<protein>
    <submittedName>
        <fullName evidence="2">Uncharacterized protein</fullName>
    </submittedName>
</protein>
<comment type="caution">
    <text evidence="2">The sequence shown here is derived from an EMBL/GenBank/DDBJ whole genome shotgun (WGS) entry which is preliminary data.</text>
</comment>
<keyword evidence="1" id="KW-1133">Transmembrane helix</keyword>